<proteinExistence type="predicted"/>
<reference evidence="1" key="1">
    <citation type="submission" date="2018-05" db="EMBL/GenBank/DDBJ databases">
        <authorList>
            <person name="Lanie J.A."/>
            <person name="Ng W.-L."/>
            <person name="Kazmierczak K.M."/>
            <person name="Andrzejewski T.M."/>
            <person name="Davidsen T.M."/>
            <person name="Wayne K.J."/>
            <person name="Tettelin H."/>
            <person name="Glass J.I."/>
            <person name="Rusch D."/>
            <person name="Podicherti R."/>
            <person name="Tsui H.-C.T."/>
            <person name="Winkler M.E."/>
        </authorList>
    </citation>
    <scope>NUCLEOTIDE SEQUENCE</scope>
</reference>
<dbReference type="SUPFAM" id="SSF50998">
    <property type="entry name" value="Quinoprotein alcohol dehydrogenase-like"/>
    <property type="match status" value="1"/>
</dbReference>
<evidence type="ECO:0000313" key="1">
    <source>
        <dbReference type="EMBL" id="SVA56497.1"/>
    </source>
</evidence>
<dbReference type="AlphaFoldDB" id="A0A381WX68"/>
<sequence length="360" mass="40487">MKIKYLLFNSTKLNNYYPADIKPICRLLSVGFLFLILFPSSFQASEPYPGYTLFSIGRTAYLYDINKKNVHQWKVSAGSIQTSPYLLPDGSVLFPLNKGGFTFRPGGAHPSGTFQKISWEGEVLWDFSFYGDNFTPSYDVEPMPNGNILVCAGFEERRRPGKLFEIKPIGKTGGKVIWECNVSEKLGDLVQGYINSVSYNPSLDQVFVNIQAPGRTMAIFDHSNSNANLVFKWNQGFSGRLHGGCWVTDRYLGTNIQIPDADKKLMRIGNIITVSNGDDEAVEVNPQTNKRVKSFKYEFSDHQGSVQRLPNGNTLIVSGYSKKINELDDNGKIVWSLETSDRISRAYRYGLKYQGVLSKN</sequence>
<dbReference type="EMBL" id="UINC01013019">
    <property type="protein sequence ID" value="SVA56497.1"/>
    <property type="molecule type" value="Genomic_DNA"/>
</dbReference>
<name>A0A381WX68_9ZZZZ</name>
<organism evidence="1">
    <name type="scientific">marine metagenome</name>
    <dbReference type="NCBI Taxonomy" id="408172"/>
    <lineage>
        <taxon>unclassified sequences</taxon>
        <taxon>metagenomes</taxon>
        <taxon>ecological metagenomes</taxon>
    </lineage>
</organism>
<dbReference type="Gene3D" id="2.130.10.10">
    <property type="entry name" value="YVTN repeat-like/Quinoprotein amine dehydrogenase"/>
    <property type="match status" value="1"/>
</dbReference>
<protein>
    <submittedName>
        <fullName evidence="1">Uncharacterized protein</fullName>
    </submittedName>
</protein>
<gene>
    <name evidence="1" type="ORF">METZ01_LOCUS109351</name>
</gene>
<dbReference type="InterPro" id="IPR011047">
    <property type="entry name" value="Quinoprotein_ADH-like_sf"/>
</dbReference>
<accession>A0A381WX68</accession>
<dbReference type="InterPro" id="IPR015943">
    <property type="entry name" value="WD40/YVTN_repeat-like_dom_sf"/>
</dbReference>